<evidence type="ECO:0000313" key="1">
    <source>
        <dbReference type="EMBL" id="KAA1084148.1"/>
    </source>
</evidence>
<name>A0A5B0N7N6_PUCGR</name>
<accession>A0A5B0N7N6</accession>
<dbReference type="AlphaFoldDB" id="A0A5B0N7N6"/>
<reference evidence="1 2" key="1">
    <citation type="submission" date="2019-05" db="EMBL/GenBank/DDBJ databases">
        <title>Emergence of the Ug99 lineage of the wheat stem rust pathogen through somatic hybridization.</title>
        <authorList>
            <person name="Li F."/>
            <person name="Upadhyaya N.M."/>
            <person name="Sperschneider J."/>
            <person name="Matny O."/>
            <person name="Nguyen-Phuc H."/>
            <person name="Mago R."/>
            <person name="Raley C."/>
            <person name="Miller M.E."/>
            <person name="Silverstein K.A.T."/>
            <person name="Henningsen E."/>
            <person name="Hirsch C.D."/>
            <person name="Visser B."/>
            <person name="Pretorius Z.A."/>
            <person name="Steffenson B.J."/>
            <person name="Schwessinger B."/>
            <person name="Dodds P.N."/>
            <person name="Figueroa M."/>
        </authorList>
    </citation>
    <scope>NUCLEOTIDE SEQUENCE [LARGE SCALE GENOMIC DNA]</scope>
    <source>
        <strain evidence="1">21-0</strain>
    </source>
</reference>
<comment type="caution">
    <text evidence="1">The sequence shown here is derived from an EMBL/GenBank/DDBJ whole genome shotgun (WGS) entry which is preliminary data.</text>
</comment>
<organism evidence="1 2">
    <name type="scientific">Puccinia graminis f. sp. tritici</name>
    <dbReference type="NCBI Taxonomy" id="56615"/>
    <lineage>
        <taxon>Eukaryota</taxon>
        <taxon>Fungi</taxon>
        <taxon>Dikarya</taxon>
        <taxon>Basidiomycota</taxon>
        <taxon>Pucciniomycotina</taxon>
        <taxon>Pucciniomycetes</taxon>
        <taxon>Pucciniales</taxon>
        <taxon>Pucciniaceae</taxon>
        <taxon>Puccinia</taxon>
    </lineage>
</organism>
<sequence length="52" mass="5547">MDPLGLENLYSLKADKTQPSSMLAGRNSAPVIGMISSDALHDRTQQAAFSIV</sequence>
<dbReference type="EMBL" id="VSWC01000118">
    <property type="protein sequence ID" value="KAA1084148.1"/>
    <property type="molecule type" value="Genomic_DNA"/>
</dbReference>
<keyword evidence="2" id="KW-1185">Reference proteome</keyword>
<proteinExistence type="predicted"/>
<protein>
    <submittedName>
        <fullName evidence="1">Uncharacterized protein</fullName>
    </submittedName>
</protein>
<dbReference type="Proteomes" id="UP000324748">
    <property type="component" value="Unassembled WGS sequence"/>
</dbReference>
<gene>
    <name evidence="1" type="ORF">PGT21_019091</name>
</gene>
<evidence type="ECO:0000313" key="2">
    <source>
        <dbReference type="Proteomes" id="UP000324748"/>
    </source>
</evidence>